<feature type="transmembrane region" description="Helical" evidence="15">
    <location>
        <begin position="1138"/>
        <end position="1156"/>
    </location>
</feature>
<feature type="transmembrane region" description="Helical" evidence="15">
    <location>
        <begin position="1110"/>
        <end position="1132"/>
    </location>
</feature>
<dbReference type="Pfam" id="PF08395">
    <property type="entry name" value="7tm_7"/>
    <property type="match status" value="1"/>
</dbReference>
<evidence type="ECO:0000256" key="13">
    <source>
        <dbReference type="RuleBase" id="RU000581"/>
    </source>
</evidence>
<keyword evidence="9" id="KW-0443">Lipid metabolism</keyword>
<gene>
    <name evidence="17" type="ORF">TSIB3V08_LOCUS103</name>
</gene>
<feature type="transmembrane region" description="Helical" evidence="15">
    <location>
        <begin position="70"/>
        <end position="92"/>
    </location>
</feature>
<dbReference type="PANTHER" id="PTHR11351:SF92">
    <property type="entry name" value="ACYL-COA DESATURASE 2-LIKE PROTEIN"/>
    <property type="match status" value="1"/>
</dbReference>
<evidence type="ECO:0000256" key="15">
    <source>
        <dbReference type="SAM" id="Phobius"/>
    </source>
</evidence>
<evidence type="ECO:0000256" key="7">
    <source>
        <dbReference type="ARBA" id="ARBA00022989"/>
    </source>
</evidence>
<feature type="transmembrane region" description="Helical" evidence="15">
    <location>
        <begin position="1248"/>
        <end position="1266"/>
    </location>
</feature>
<feature type="transmembrane region" description="Helical" evidence="15">
    <location>
        <begin position="1494"/>
        <end position="1519"/>
    </location>
</feature>
<dbReference type="GO" id="GO:0005789">
    <property type="term" value="C:endoplasmic reticulum membrane"/>
    <property type="evidence" value="ECO:0007669"/>
    <property type="project" value="TreeGrafter"/>
</dbReference>
<keyword evidence="3" id="KW-1003">Cell membrane</keyword>
<dbReference type="GO" id="GO:0006508">
    <property type="term" value="P:proteolysis"/>
    <property type="evidence" value="ECO:0007669"/>
    <property type="project" value="InterPro"/>
</dbReference>
<feature type="domain" description="Peptidase S1" evidence="16">
    <location>
        <begin position="2097"/>
        <end position="2257"/>
    </location>
</feature>
<dbReference type="SUPFAM" id="SSF50494">
    <property type="entry name" value="Trypsin-like serine proteases"/>
    <property type="match status" value="2"/>
</dbReference>
<dbReference type="EMBL" id="OC000027">
    <property type="protein sequence ID" value="CAD7255811.1"/>
    <property type="molecule type" value="Genomic_DNA"/>
</dbReference>
<comment type="cofactor">
    <cofactor evidence="13">
        <name>Fe(2+)</name>
        <dbReference type="ChEBI" id="CHEBI:29033"/>
    </cofactor>
</comment>
<dbReference type="GO" id="GO:0005506">
    <property type="term" value="F:iron ion binding"/>
    <property type="evidence" value="ECO:0007669"/>
    <property type="project" value="TreeGrafter"/>
</dbReference>
<dbReference type="InterPro" id="IPR013604">
    <property type="entry name" value="7TM_chemorcpt"/>
</dbReference>
<evidence type="ECO:0000256" key="8">
    <source>
        <dbReference type="ARBA" id="ARBA00023002"/>
    </source>
</evidence>
<proteinExistence type="inferred from homology"/>
<feature type="transmembrane region" description="Helical" evidence="15">
    <location>
        <begin position="717"/>
        <end position="738"/>
    </location>
</feature>
<dbReference type="PANTHER" id="PTHR11351">
    <property type="entry name" value="ACYL-COA DESATURASE"/>
    <property type="match status" value="1"/>
</dbReference>
<feature type="transmembrane region" description="Helical" evidence="15">
    <location>
        <begin position="1010"/>
        <end position="1033"/>
    </location>
</feature>
<dbReference type="PRINTS" id="PR00075">
    <property type="entry name" value="FACDDSATRASE"/>
</dbReference>
<dbReference type="Pfam" id="PF00089">
    <property type="entry name" value="Trypsin"/>
    <property type="match status" value="2"/>
</dbReference>
<keyword evidence="10 15" id="KW-0472">Membrane</keyword>
<evidence type="ECO:0000256" key="10">
    <source>
        <dbReference type="ARBA" id="ARBA00023136"/>
    </source>
</evidence>
<evidence type="ECO:0000256" key="1">
    <source>
        <dbReference type="ARBA" id="ARBA00004651"/>
    </source>
</evidence>
<keyword evidence="4 13" id="KW-0444">Lipid biosynthesis</keyword>
<dbReference type="InterPro" id="IPR043504">
    <property type="entry name" value="Peptidase_S1_PA_chymotrypsin"/>
</dbReference>
<dbReference type="InterPro" id="IPR009003">
    <property type="entry name" value="Peptidase_S1_PA"/>
</dbReference>
<feature type="transmembrane region" description="Helical" evidence="15">
    <location>
        <begin position="1640"/>
        <end position="1660"/>
    </location>
</feature>
<comment type="subcellular location">
    <subcellularLocation>
        <location evidence="1">Cell membrane</location>
        <topology evidence="1">Multi-pass membrane protein</topology>
    </subcellularLocation>
</comment>
<evidence type="ECO:0000256" key="3">
    <source>
        <dbReference type="ARBA" id="ARBA00022475"/>
    </source>
</evidence>
<dbReference type="InterPro" id="IPR018114">
    <property type="entry name" value="TRYPSIN_HIS"/>
</dbReference>
<dbReference type="InterPro" id="IPR015876">
    <property type="entry name" value="Acyl-CoA_DS"/>
</dbReference>
<comment type="similarity">
    <text evidence="2 13">Belongs to the fatty acid desaturase type 1 family.</text>
</comment>
<reference evidence="17" key="1">
    <citation type="submission" date="2020-11" db="EMBL/GenBank/DDBJ databases">
        <authorList>
            <person name="Tran Van P."/>
        </authorList>
    </citation>
    <scope>NUCLEOTIDE SEQUENCE</scope>
</reference>
<evidence type="ECO:0000256" key="11">
    <source>
        <dbReference type="ARBA" id="ARBA00023157"/>
    </source>
</evidence>
<dbReference type="FunFam" id="2.40.10.10:FF:000068">
    <property type="entry name" value="transmembrane protease serine 2"/>
    <property type="match status" value="1"/>
</dbReference>
<evidence type="ECO:0000256" key="5">
    <source>
        <dbReference type="ARBA" id="ARBA00022692"/>
    </source>
</evidence>
<feature type="transmembrane region" description="Helical" evidence="15">
    <location>
        <begin position="890"/>
        <end position="907"/>
    </location>
</feature>
<feature type="transmembrane region" description="Helical" evidence="15">
    <location>
        <begin position="851"/>
        <end position="870"/>
    </location>
</feature>
<feature type="region of interest" description="Disordered" evidence="14">
    <location>
        <begin position="1877"/>
        <end position="1906"/>
    </location>
</feature>
<evidence type="ECO:0000259" key="16">
    <source>
        <dbReference type="PROSITE" id="PS50240"/>
    </source>
</evidence>
<feature type="transmembrane region" description="Helical" evidence="15">
    <location>
        <begin position="1272"/>
        <end position="1291"/>
    </location>
</feature>
<organism evidence="17">
    <name type="scientific">Timema shepardi</name>
    <name type="common">Walking stick</name>
    <dbReference type="NCBI Taxonomy" id="629360"/>
    <lineage>
        <taxon>Eukaryota</taxon>
        <taxon>Metazoa</taxon>
        <taxon>Ecdysozoa</taxon>
        <taxon>Arthropoda</taxon>
        <taxon>Hexapoda</taxon>
        <taxon>Insecta</taxon>
        <taxon>Pterygota</taxon>
        <taxon>Neoptera</taxon>
        <taxon>Polyneoptera</taxon>
        <taxon>Phasmatodea</taxon>
        <taxon>Timematodea</taxon>
        <taxon>Timematoidea</taxon>
        <taxon>Timematidae</taxon>
        <taxon>Timema</taxon>
    </lineage>
</organism>
<evidence type="ECO:0000256" key="6">
    <source>
        <dbReference type="ARBA" id="ARBA00022832"/>
    </source>
</evidence>
<dbReference type="GO" id="GO:0005886">
    <property type="term" value="C:plasma membrane"/>
    <property type="evidence" value="ECO:0007669"/>
    <property type="project" value="UniProtKB-SubCell"/>
</dbReference>
<feature type="transmembrane region" description="Helical" evidence="15">
    <location>
        <begin position="1555"/>
        <end position="1577"/>
    </location>
</feature>
<dbReference type="PROSITE" id="PS50240">
    <property type="entry name" value="TRYPSIN_DOM"/>
    <property type="match status" value="2"/>
</dbReference>
<dbReference type="GO" id="GO:0006636">
    <property type="term" value="P:unsaturated fatty acid biosynthetic process"/>
    <property type="evidence" value="ECO:0007669"/>
    <property type="project" value="TreeGrafter"/>
</dbReference>
<comment type="domain">
    <text evidence="13">The histidine box domains are involved in binding the catalytic metal ions.</text>
</comment>
<keyword evidence="7 15" id="KW-1133">Transmembrane helix</keyword>
<feature type="transmembrane region" description="Helical" evidence="15">
    <location>
        <begin position="1525"/>
        <end position="1543"/>
    </location>
</feature>
<keyword evidence="12 13" id="KW-0275">Fatty acid biosynthesis</keyword>
<dbReference type="InterPro" id="IPR001254">
    <property type="entry name" value="Trypsin_dom"/>
</dbReference>
<evidence type="ECO:0000256" key="12">
    <source>
        <dbReference type="ARBA" id="ARBA00023160"/>
    </source>
</evidence>
<evidence type="ECO:0000313" key="17">
    <source>
        <dbReference type="EMBL" id="CAD7255811.1"/>
    </source>
</evidence>
<feature type="transmembrane region" description="Helical" evidence="15">
    <location>
        <begin position="750"/>
        <end position="773"/>
    </location>
</feature>
<evidence type="ECO:0000256" key="9">
    <source>
        <dbReference type="ARBA" id="ARBA00023098"/>
    </source>
</evidence>
<sequence>MRISYSSTRARWFMPYRGILGWRPLARLFATEGIFQQMLLNVVDPGGFWVKCSPQDSMIGATQYLDPSSFIGVNLGFNMISATFCLLVTVILQEGSSFEMNKSNEVDLAQKKLWGVLYLGKPKPALSPNTSPGDYRRCPCVCGRPNRRPGRLSGGEYTRTHEQPWLAALNVRDSATGREGVAPGTLINDRYVLTAASQVFGLTAYDIKVTLGAMDRCNPDLSSINVSVSEVIPHEEFDPNKRSADIALLKLAHPVTLGGSFNPVCMPQQGSLHSDSDTTASYHPFGLYANGLGIGKVELDEMNPHLRGWRVENHLGKKPPLVHSTEIQTSISPSSAVELNTTCASANNATEVGHSPVDDGGDRSKLKHTLFLRECADQYNICIQALSYISGSSYLGQVATLTSWGIEPGTNISGCIGGWTRNNASIISATSTKATVARVDENENEEGLRISVTSTVVPTAKKASSGFSTTGEETIEMGPSNISQFETKSSTTTNSSAAETFLMGDTPLKDLSTYSEENIPIKYKSTRANGESFRTDQKSGQCNCRPKKVGLPVLGERDCLMSNGNLTRDMGCAGVLGVKPIVCSTDSGAPIQFRDKNGIYEQIGSGIHCLRDKHLSQGFFNPSWLCPLSVGMHFENEKMADSITSTKTLTNLHQAISIFVHALKIVGLAPVKLVTKQEFADRDNTTRRSHVSEDFGSCTSEQQANRLKYHVSTLGKIYNAALAIVIFTTTPIQVIKIYDVYTSRHLVLTAYSVAVYQSFSSIVSLILIAMFTFGHWNKIGKVLDDFYKIDNILMDNTYTILRETRNMALLIKQRCSHLNKELSMIHDNYIRTCKRLNARPSTRTKNMRNSLVLDSALLHPILVSTVSVSGPSLTQRFRDLREAHSSLCDIIHDINIMFGLLLLMSLSSNFMEMIFQLHLAVFLAYLNSFSVVTLLNVYKILIFVTSGTFLMLSCDSASSEARDPGVILQRMTLLKNLDQSTVTEIQLFLQQVSYRKVHFTAGRFFNLDRAMLFSALGAVIAYTPSLVPLHVLFSEYSSMSDSFLGVVSALNLCQDVDGVDSSGATLYTLINDFLPWIAHHTRDASPLLILGPVGMWRLEKYLSAGFQTQLVWKNIIGFTFLHLAAVYGLFLMLTASRIWTLVWVGFLSGLGVTIGAHRLYSHHCFKATWGVRLLNCLYIWVRDHRQHHKYSDTNADPHNAKRGFFFSHIGWLLMRKHPDVIEKGKYVDLTDLEADPIVMFQKTYYTPLYIVFALLLPVTIPCLLWGESVWGSVWTCFFTRSVLMLNITWLVNSAAHFYGTRPYNRPWKAPRCPSCVSVKGGRDYRAAEFGRGYDTSTRLIDFMARMGWVYDLRCAPATTVDRWAERHGDGSQRPGGDKGSETCADMVKMVSIKMASKKGFGRLYLWKLYLYLRGRIRENHFGKTTLSTIDRDSNLDLSDISSLVYCESSAFDNATTEAALSTRMGTGRPEPEGEVTLPRPGAGPISRHFLTDIVWFNAIGFLLMHLAGVAGLYCVIARARWFTTFWALALVVAGGEGVTIGAHRYYSHRAFKATWFLRLVIVILQTIAGQNCLYIWVRDHRQHHKYSDTNADPHNAKRGFFFSHIGWLMMRKHPDVIAKGNTIDLSDLESDFFVMLQKRWYNFFYVILAMMLPIGPPMAFGESLSNSIFVCFFFRYIFQLNLTWLVNSAAHLYGTKPYHKGIGKVEFRGSEPAFAWRESGKPFMIKPPPVHPTEIRTSISPSSAVELNTTSALANYATEPSGFVAIKSTSYSSYRKIMPRENVYVALMSLGEGWHNYHHCFPFDYRASEYGSFTKNISAVVIKALAKTGLAYDLKSASDKMIRRRVDEFGDGSHPLWGFGDKDMDPEMLKELEDAGKVGQRASFTESKNGSAPYKTSEGLDPPKKTFQGVLDSKKDSKEHNLLENLLNRFSDYVDSSEIDKSRFKDLNVDYSINKPKEVSFEESHFDNDGISDEEFEETFETINLDKDFSTEMHRENDFPMINNGDIWPSGCLIARYYGKLLPEQIVCEQSPCMSAPVNAAVTPDLGSQDDSTRTPLGNESFSDVIDNMSSKSQIQQRATAKCPECFCGVPNKWMRVIGGKPIMMSEYPWLAALFRRRKLICGGTLLTDRHVLTAAHCVERPSNELTVELSAHELGMTGPTLTKARRVSAVLRHPGFRPGGNFNHDLTLLRLSTPVAFSSGVRPACLPPTGNCHYKYWLKLVTRQDLDERLALLALKLSGTVKWCSVALTFAKGEQI</sequence>
<dbReference type="GO" id="GO:0004252">
    <property type="term" value="F:serine-type endopeptidase activity"/>
    <property type="evidence" value="ECO:0007669"/>
    <property type="project" value="InterPro"/>
</dbReference>
<evidence type="ECO:0000256" key="14">
    <source>
        <dbReference type="SAM" id="MobiDB-lite"/>
    </source>
</evidence>
<dbReference type="Gene3D" id="2.40.10.10">
    <property type="entry name" value="Trypsin-like serine proteases"/>
    <property type="match status" value="2"/>
</dbReference>
<dbReference type="GO" id="GO:0004768">
    <property type="term" value="F:stearoyl-CoA 9-desaturase activity"/>
    <property type="evidence" value="ECO:0007669"/>
    <property type="project" value="TreeGrafter"/>
</dbReference>
<feature type="domain" description="Peptidase S1" evidence="16">
    <location>
        <begin position="152"/>
        <end position="425"/>
    </location>
</feature>
<evidence type="ECO:0000256" key="4">
    <source>
        <dbReference type="ARBA" id="ARBA00022516"/>
    </source>
</evidence>
<accession>A0A7R9AK58</accession>
<dbReference type="PROSITE" id="PS00134">
    <property type="entry name" value="TRYPSIN_HIS"/>
    <property type="match status" value="1"/>
</dbReference>
<keyword evidence="11" id="KW-1015">Disulfide bond</keyword>
<keyword evidence="8 13" id="KW-0560">Oxidoreductase</keyword>
<dbReference type="GO" id="GO:0050909">
    <property type="term" value="P:sensory perception of taste"/>
    <property type="evidence" value="ECO:0007669"/>
    <property type="project" value="InterPro"/>
</dbReference>
<keyword evidence="6" id="KW-0276">Fatty acid metabolism</keyword>
<protein>
    <recommendedName>
        <fullName evidence="16">Peptidase S1 domain-containing protein</fullName>
    </recommendedName>
</protein>
<dbReference type="CDD" id="cd03505">
    <property type="entry name" value="Delta9-FADS-like"/>
    <property type="match status" value="2"/>
</dbReference>
<keyword evidence="5 13" id="KW-0812">Transmembrane</keyword>
<name>A0A7R9AK58_TIMSH</name>
<dbReference type="SMART" id="SM00020">
    <property type="entry name" value="Tryp_SPc"/>
    <property type="match status" value="2"/>
</dbReference>
<evidence type="ECO:0000256" key="2">
    <source>
        <dbReference type="ARBA" id="ARBA00009295"/>
    </source>
</evidence>